<dbReference type="PANTHER" id="PTHR43046:SF16">
    <property type="entry name" value="ADP-RIBOSE PYROPHOSPHATASE YJHB-RELATED"/>
    <property type="match status" value="1"/>
</dbReference>
<comment type="cofactor">
    <cofactor evidence="1">
        <name>Mg(2+)</name>
        <dbReference type="ChEBI" id="CHEBI:18420"/>
    </cofactor>
</comment>
<evidence type="ECO:0000313" key="5">
    <source>
        <dbReference type="Proteomes" id="UP001263371"/>
    </source>
</evidence>
<dbReference type="Pfam" id="PF00293">
    <property type="entry name" value="NUDIX"/>
    <property type="match status" value="1"/>
</dbReference>
<dbReference type="Proteomes" id="UP001263371">
    <property type="component" value="Unassembled WGS sequence"/>
</dbReference>
<proteinExistence type="predicted"/>
<dbReference type="Gene3D" id="3.90.79.10">
    <property type="entry name" value="Nucleoside Triphosphate Pyrophosphohydrolase"/>
    <property type="match status" value="1"/>
</dbReference>
<gene>
    <name evidence="4" type="ORF">RWH45_09250</name>
</gene>
<evidence type="ECO:0000313" key="4">
    <source>
        <dbReference type="EMBL" id="MDU0367403.1"/>
    </source>
</evidence>
<sequence>MPTPDFVLELRRHVGTVPLPLVGVTAVIRRGDEVLLGRRSDNGRLTPLTGIVDPGEEPADAAAREALEEAGVGIGVDRLAWVHQIPRVTYANGDRADYLDLVFACRWLSGEPTPVDGEMTDLGWYDVSRVDEVLDAEMAARVRAALTPGATRFEGGGR</sequence>
<dbReference type="SUPFAM" id="SSF55811">
    <property type="entry name" value="Nudix"/>
    <property type="match status" value="1"/>
</dbReference>
<dbReference type="PANTHER" id="PTHR43046">
    <property type="entry name" value="GDP-MANNOSE MANNOSYL HYDROLASE"/>
    <property type="match status" value="1"/>
</dbReference>
<evidence type="ECO:0000256" key="1">
    <source>
        <dbReference type="ARBA" id="ARBA00001946"/>
    </source>
</evidence>
<evidence type="ECO:0000256" key="2">
    <source>
        <dbReference type="ARBA" id="ARBA00022801"/>
    </source>
</evidence>
<name>A0ABU3T7S6_9MICO</name>
<accession>A0ABU3T7S6</accession>
<keyword evidence="5" id="KW-1185">Reference proteome</keyword>
<comment type="caution">
    <text evidence="4">The sequence shown here is derived from an EMBL/GenBank/DDBJ whole genome shotgun (WGS) entry which is preliminary data.</text>
</comment>
<feature type="domain" description="Nudix hydrolase" evidence="3">
    <location>
        <begin position="18"/>
        <end position="147"/>
    </location>
</feature>
<evidence type="ECO:0000259" key="3">
    <source>
        <dbReference type="PROSITE" id="PS51462"/>
    </source>
</evidence>
<protein>
    <submittedName>
        <fullName evidence="4">NUDIX domain-containing protein</fullName>
    </submittedName>
</protein>
<dbReference type="InterPro" id="IPR000086">
    <property type="entry name" value="NUDIX_hydrolase_dom"/>
</dbReference>
<dbReference type="RefSeq" id="WP_315994624.1">
    <property type="nucleotide sequence ID" value="NZ_JAWDIS010000002.1"/>
</dbReference>
<dbReference type="PROSITE" id="PS00893">
    <property type="entry name" value="NUDIX_BOX"/>
    <property type="match status" value="1"/>
</dbReference>
<dbReference type="InterPro" id="IPR015797">
    <property type="entry name" value="NUDIX_hydrolase-like_dom_sf"/>
</dbReference>
<keyword evidence="2" id="KW-0378">Hydrolase</keyword>
<dbReference type="PROSITE" id="PS51462">
    <property type="entry name" value="NUDIX"/>
    <property type="match status" value="1"/>
</dbReference>
<dbReference type="InterPro" id="IPR020084">
    <property type="entry name" value="NUDIX_hydrolase_CS"/>
</dbReference>
<dbReference type="EMBL" id="JAWDIS010000002">
    <property type="protein sequence ID" value="MDU0367403.1"/>
    <property type="molecule type" value="Genomic_DNA"/>
</dbReference>
<reference evidence="4 5" key="1">
    <citation type="submission" date="2023-09" db="EMBL/GenBank/DDBJ databases">
        <title>Microbacterium fusihabitans sp. nov., Microbacterium phycihabitans sp. nov., and Microbacterium cervinum sp. nov., isolated from dried seaweeds of beach.</title>
        <authorList>
            <person name="Lee S.D."/>
        </authorList>
    </citation>
    <scope>NUCLEOTIDE SEQUENCE [LARGE SCALE GENOMIC DNA]</scope>
    <source>
        <strain evidence="4 5">KSW4-17</strain>
    </source>
</reference>
<organism evidence="4 5">
    <name type="scientific">Microbacterium galbum</name>
    <dbReference type="NCBI Taxonomy" id="3075994"/>
    <lineage>
        <taxon>Bacteria</taxon>
        <taxon>Bacillati</taxon>
        <taxon>Actinomycetota</taxon>
        <taxon>Actinomycetes</taxon>
        <taxon>Micrococcales</taxon>
        <taxon>Microbacteriaceae</taxon>
        <taxon>Microbacterium</taxon>
    </lineage>
</organism>